<accession>A0A7J7R0N3</accession>
<name>A0A7J7R0N3_MYOMY</name>
<dbReference type="Proteomes" id="UP000527355">
    <property type="component" value="Unassembled WGS sequence"/>
</dbReference>
<comment type="caution">
    <text evidence="1">The sequence shown here is derived from an EMBL/GenBank/DDBJ whole genome shotgun (WGS) entry which is preliminary data.</text>
</comment>
<sequence length="155" mass="17140">MPSPHSPPPRPPHRQLLQPRLANSVPGAGTRLFVYPLRASLPVPSPPCDWLETRVDPFFIIRWDMVSGRETPAAAWGVLACELVRTCLKRLKDPDAQTRPWQVWLRDTSAGLGAEGSRRVLGSVPCLGTCPGFGFKLHRFNVSLPAPLFLSLEVI</sequence>
<keyword evidence="2" id="KW-1185">Reference proteome</keyword>
<evidence type="ECO:0000313" key="2">
    <source>
        <dbReference type="Proteomes" id="UP000527355"/>
    </source>
</evidence>
<gene>
    <name evidence="1" type="ORF">mMyoMyo1_011229</name>
</gene>
<dbReference type="AlphaFoldDB" id="A0A7J7R0N3"/>
<protein>
    <submittedName>
        <fullName evidence="1">Uncharacterized protein</fullName>
    </submittedName>
</protein>
<organism evidence="1 2">
    <name type="scientific">Myotis myotis</name>
    <name type="common">Greater mouse-eared bat</name>
    <name type="synonym">Vespertilio myotis</name>
    <dbReference type="NCBI Taxonomy" id="51298"/>
    <lineage>
        <taxon>Eukaryota</taxon>
        <taxon>Metazoa</taxon>
        <taxon>Chordata</taxon>
        <taxon>Craniata</taxon>
        <taxon>Vertebrata</taxon>
        <taxon>Euteleostomi</taxon>
        <taxon>Mammalia</taxon>
        <taxon>Eutheria</taxon>
        <taxon>Laurasiatheria</taxon>
        <taxon>Chiroptera</taxon>
        <taxon>Yangochiroptera</taxon>
        <taxon>Vespertilionidae</taxon>
        <taxon>Myotis</taxon>
    </lineage>
</organism>
<proteinExistence type="predicted"/>
<dbReference type="EMBL" id="JABWUV010000042">
    <property type="protein sequence ID" value="KAF6269525.1"/>
    <property type="molecule type" value="Genomic_DNA"/>
</dbReference>
<evidence type="ECO:0000313" key="1">
    <source>
        <dbReference type="EMBL" id="KAF6269525.1"/>
    </source>
</evidence>
<reference evidence="1 2" key="1">
    <citation type="journal article" date="2020" name="Nature">
        <title>Six reference-quality genomes reveal evolution of bat adaptations.</title>
        <authorList>
            <person name="Jebb D."/>
            <person name="Huang Z."/>
            <person name="Pippel M."/>
            <person name="Hughes G.M."/>
            <person name="Lavrichenko K."/>
            <person name="Devanna P."/>
            <person name="Winkler S."/>
            <person name="Jermiin L.S."/>
            <person name="Skirmuntt E.C."/>
            <person name="Katzourakis A."/>
            <person name="Burkitt-Gray L."/>
            <person name="Ray D.A."/>
            <person name="Sullivan K.A.M."/>
            <person name="Roscito J.G."/>
            <person name="Kirilenko B.M."/>
            <person name="Davalos L.M."/>
            <person name="Corthals A.P."/>
            <person name="Power M.L."/>
            <person name="Jones G."/>
            <person name="Ransome R.D."/>
            <person name="Dechmann D.K.N."/>
            <person name="Locatelli A.G."/>
            <person name="Puechmaille S.J."/>
            <person name="Fedrigo O."/>
            <person name="Jarvis E.D."/>
            <person name="Hiller M."/>
            <person name="Vernes S.C."/>
            <person name="Myers E.W."/>
            <person name="Teeling E.C."/>
        </authorList>
    </citation>
    <scope>NUCLEOTIDE SEQUENCE [LARGE SCALE GENOMIC DNA]</scope>
    <source>
        <strain evidence="1">MMyoMyo1</strain>
        <tissue evidence="1">Flight muscle</tissue>
    </source>
</reference>